<feature type="transmembrane region" description="Helical" evidence="6">
    <location>
        <begin position="43"/>
        <end position="65"/>
    </location>
</feature>
<evidence type="ECO:0000256" key="3">
    <source>
        <dbReference type="ARBA" id="ARBA00022692"/>
    </source>
</evidence>
<keyword evidence="8" id="KW-1185">Reference proteome</keyword>
<evidence type="ECO:0000313" key="7">
    <source>
        <dbReference type="EMBL" id="QPH55913.1"/>
    </source>
</evidence>
<evidence type="ECO:0000313" key="8">
    <source>
        <dbReference type="Proteomes" id="UP000594800"/>
    </source>
</evidence>
<dbReference type="PIRSF" id="PIRSF035875">
    <property type="entry name" value="RNase_BN"/>
    <property type="match status" value="1"/>
</dbReference>
<dbReference type="Pfam" id="PF03631">
    <property type="entry name" value="Virul_fac_BrkB"/>
    <property type="match status" value="1"/>
</dbReference>
<reference evidence="7 8" key="1">
    <citation type="submission" date="2020-11" db="EMBL/GenBank/DDBJ databases">
        <title>Description of Pontivivens ytuae sp. nov. isolated from deep sea sediment of Mariana Trench.</title>
        <authorList>
            <person name="Wang Z."/>
            <person name="Sun Q.-L."/>
            <person name="Xu X.-D."/>
            <person name="Tang Y.-Z."/>
            <person name="Zhang J."/>
        </authorList>
    </citation>
    <scope>NUCLEOTIDE SEQUENCE [LARGE SCALE GENOMIC DNA]</scope>
    <source>
        <strain evidence="7 8">MT2928</strain>
    </source>
</reference>
<name>A0A7S9QEC1_9RHOB</name>
<dbReference type="KEGG" id="poz:I0K15_09380"/>
<dbReference type="Proteomes" id="UP000594800">
    <property type="component" value="Chromosome"/>
</dbReference>
<keyword evidence="5 6" id="KW-0472">Membrane</keyword>
<evidence type="ECO:0000256" key="4">
    <source>
        <dbReference type="ARBA" id="ARBA00022989"/>
    </source>
</evidence>
<sequence length="317" mass="34496">MPARTAYGLRPFFLFALRDWMETLGRVTRGITERNLFLASGGMAFFATLSIFPFLAFLISLYGYIADPTIILLHIDRLEAFVPPAAYDLIEGQLMSVLTTDRSGHGLTGAISIAFTLWAARAGSNALLQGLDLVYPDTSLRGFLRHTMTAVALTLTLVGVAIFALLVVVAVPVALQYLPLARSAETVITAVTWLTGFGAMLLAIGVIYRYGPNRRGNRAPLLSFGGLVAGLLWMAASTLFSYYLKNFGNYNEIYGSIGAVAALMMWFFVSSFVILLGALLNREIEQQALIASEPLHQRSEDGPVDEFIGDQSLLPPS</sequence>
<dbReference type="NCBIfam" id="TIGR00765">
    <property type="entry name" value="yihY_not_rbn"/>
    <property type="match status" value="1"/>
</dbReference>
<feature type="transmembrane region" description="Helical" evidence="6">
    <location>
        <begin position="256"/>
        <end position="280"/>
    </location>
</feature>
<dbReference type="AlphaFoldDB" id="A0A7S9QEC1"/>
<organism evidence="7 8">
    <name type="scientific">Pontivivens ytuae</name>
    <dbReference type="NCBI Taxonomy" id="2789856"/>
    <lineage>
        <taxon>Bacteria</taxon>
        <taxon>Pseudomonadati</taxon>
        <taxon>Pseudomonadota</taxon>
        <taxon>Alphaproteobacteria</taxon>
        <taxon>Rhodobacterales</taxon>
        <taxon>Paracoccaceae</taxon>
        <taxon>Pontivivens</taxon>
    </lineage>
</organism>
<dbReference type="InterPro" id="IPR017039">
    <property type="entry name" value="Virul_fac_BrkB"/>
</dbReference>
<feature type="transmembrane region" description="Helical" evidence="6">
    <location>
        <begin position="150"/>
        <end position="175"/>
    </location>
</feature>
<dbReference type="RefSeq" id="WP_196105175.1">
    <property type="nucleotide sequence ID" value="NZ_CP064942.1"/>
</dbReference>
<dbReference type="EMBL" id="CP064942">
    <property type="protein sequence ID" value="QPH55913.1"/>
    <property type="molecule type" value="Genomic_DNA"/>
</dbReference>
<evidence type="ECO:0000256" key="6">
    <source>
        <dbReference type="SAM" id="Phobius"/>
    </source>
</evidence>
<keyword evidence="3 6" id="KW-0812">Transmembrane</keyword>
<feature type="transmembrane region" description="Helical" evidence="6">
    <location>
        <begin position="187"/>
        <end position="208"/>
    </location>
</feature>
<protein>
    <submittedName>
        <fullName evidence="7">YihY/virulence factor BrkB family protein</fullName>
    </submittedName>
</protein>
<feature type="transmembrane region" description="Helical" evidence="6">
    <location>
        <begin position="220"/>
        <end position="244"/>
    </location>
</feature>
<dbReference type="PANTHER" id="PTHR30213:SF0">
    <property type="entry name" value="UPF0761 MEMBRANE PROTEIN YIHY"/>
    <property type="match status" value="1"/>
</dbReference>
<keyword evidence="4 6" id="KW-1133">Transmembrane helix</keyword>
<dbReference type="PANTHER" id="PTHR30213">
    <property type="entry name" value="INNER MEMBRANE PROTEIN YHJD"/>
    <property type="match status" value="1"/>
</dbReference>
<evidence type="ECO:0000256" key="1">
    <source>
        <dbReference type="ARBA" id="ARBA00004651"/>
    </source>
</evidence>
<gene>
    <name evidence="7" type="ORF">I0K15_09380</name>
</gene>
<keyword evidence="2" id="KW-1003">Cell membrane</keyword>
<evidence type="ECO:0000256" key="2">
    <source>
        <dbReference type="ARBA" id="ARBA00022475"/>
    </source>
</evidence>
<comment type="subcellular location">
    <subcellularLocation>
        <location evidence="1">Cell membrane</location>
        <topology evidence="1">Multi-pass membrane protein</topology>
    </subcellularLocation>
</comment>
<proteinExistence type="predicted"/>
<accession>A0A7S9QEC1</accession>
<dbReference type="GO" id="GO:0005886">
    <property type="term" value="C:plasma membrane"/>
    <property type="evidence" value="ECO:0007669"/>
    <property type="project" value="UniProtKB-SubCell"/>
</dbReference>
<evidence type="ECO:0000256" key="5">
    <source>
        <dbReference type="ARBA" id="ARBA00023136"/>
    </source>
</evidence>